<sequence>MSGQLVITQIQHSCILQFTDLRRLRLAITITDAGEFPMFIGMHPVKSLSFRKMASRFFSKMDAGIGPMNLLKRRSKYLNVGSSRISVGNRPENSLLLASNSCENYLYKNLKI</sequence>
<name>A0A0K9NP14_ZOSMR</name>
<dbReference type="STRING" id="29655.A0A0K9NP14"/>
<dbReference type="Proteomes" id="UP000036987">
    <property type="component" value="Unassembled WGS sequence"/>
</dbReference>
<protein>
    <submittedName>
        <fullName evidence="1">Uncharacterized protein</fullName>
    </submittedName>
</protein>
<proteinExistence type="predicted"/>
<gene>
    <name evidence="1" type="ORF">ZOSMA_82G00220</name>
</gene>
<organism evidence="1 2">
    <name type="scientific">Zostera marina</name>
    <name type="common">Eelgrass</name>
    <dbReference type="NCBI Taxonomy" id="29655"/>
    <lineage>
        <taxon>Eukaryota</taxon>
        <taxon>Viridiplantae</taxon>
        <taxon>Streptophyta</taxon>
        <taxon>Embryophyta</taxon>
        <taxon>Tracheophyta</taxon>
        <taxon>Spermatophyta</taxon>
        <taxon>Magnoliopsida</taxon>
        <taxon>Liliopsida</taxon>
        <taxon>Zosteraceae</taxon>
        <taxon>Zostera</taxon>
    </lineage>
</organism>
<dbReference type="AlphaFoldDB" id="A0A0K9NP14"/>
<accession>A0A0K9NP14</accession>
<comment type="caution">
    <text evidence="1">The sequence shown here is derived from an EMBL/GenBank/DDBJ whole genome shotgun (WGS) entry which is preliminary data.</text>
</comment>
<keyword evidence="2" id="KW-1185">Reference proteome</keyword>
<reference evidence="2" key="1">
    <citation type="journal article" date="2016" name="Nature">
        <title>The genome of the seagrass Zostera marina reveals angiosperm adaptation to the sea.</title>
        <authorList>
            <person name="Olsen J.L."/>
            <person name="Rouze P."/>
            <person name="Verhelst B."/>
            <person name="Lin Y.-C."/>
            <person name="Bayer T."/>
            <person name="Collen J."/>
            <person name="Dattolo E."/>
            <person name="De Paoli E."/>
            <person name="Dittami S."/>
            <person name="Maumus F."/>
            <person name="Michel G."/>
            <person name="Kersting A."/>
            <person name="Lauritano C."/>
            <person name="Lohaus R."/>
            <person name="Toepel M."/>
            <person name="Tonon T."/>
            <person name="Vanneste K."/>
            <person name="Amirebrahimi M."/>
            <person name="Brakel J."/>
            <person name="Bostroem C."/>
            <person name="Chovatia M."/>
            <person name="Grimwood J."/>
            <person name="Jenkins J.W."/>
            <person name="Jueterbock A."/>
            <person name="Mraz A."/>
            <person name="Stam W.T."/>
            <person name="Tice H."/>
            <person name="Bornberg-Bauer E."/>
            <person name="Green P.J."/>
            <person name="Pearson G.A."/>
            <person name="Procaccini G."/>
            <person name="Duarte C.M."/>
            <person name="Schmutz J."/>
            <person name="Reusch T.B.H."/>
            <person name="Van de Peer Y."/>
        </authorList>
    </citation>
    <scope>NUCLEOTIDE SEQUENCE [LARGE SCALE GENOMIC DNA]</scope>
    <source>
        <strain evidence="2">cv. Finnish</strain>
    </source>
</reference>
<dbReference type="EMBL" id="LFYR01002027">
    <property type="protein sequence ID" value="KMZ57710.1"/>
    <property type="molecule type" value="Genomic_DNA"/>
</dbReference>
<evidence type="ECO:0000313" key="1">
    <source>
        <dbReference type="EMBL" id="KMZ57710.1"/>
    </source>
</evidence>
<evidence type="ECO:0000313" key="2">
    <source>
        <dbReference type="Proteomes" id="UP000036987"/>
    </source>
</evidence>